<comment type="pathway">
    <text evidence="18">Nucleotide-sugar biosynthesis; UDP-N-acetyl-alpha-D-glucosamine biosynthesis; UDP-N-acetyl-alpha-D-glucosamine from N-acetyl-alpha-D-glucosamine 1-phosphate: step 1/1.</text>
</comment>
<dbReference type="InterPro" id="IPR001451">
    <property type="entry name" value="Hexapep"/>
</dbReference>
<comment type="caution">
    <text evidence="20">The sequence shown here is derived from an EMBL/GenBank/DDBJ whole genome shotgun (WGS) entry which is preliminary data.</text>
</comment>
<accession>A0A2S5KUF3</accession>
<dbReference type="AlphaFoldDB" id="A0A2S5KUF3"/>
<feature type="binding site" evidence="18">
    <location>
        <position position="152"/>
    </location>
    <ligand>
        <name>UDP-N-acetyl-alpha-D-glucosamine</name>
        <dbReference type="ChEBI" id="CHEBI:57705"/>
    </ligand>
</feature>
<evidence type="ECO:0000256" key="9">
    <source>
        <dbReference type="ARBA" id="ARBA00022842"/>
    </source>
</evidence>
<keyword evidence="7 18" id="KW-0479">Metal-binding</keyword>
<dbReference type="Pfam" id="PF12804">
    <property type="entry name" value="NTP_transf_3"/>
    <property type="match status" value="1"/>
</dbReference>
<dbReference type="SUPFAM" id="SSF53448">
    <property type="entry name" value="Nucleotide-diphospho-sugar transferases"/>
    <property type="match status" value="1"/>
</dbReference>
<name>A0A2S5KUF3_9PROT</name>
<dbReference type="Pfam" id="PF00132">
    <property type="entry name" value="Hexapep"/>
    <property type="match status" value="1"/>
</dbReference>
<dbReference type="GO" id="GO:0071555">
    <property type="term" value="P:cell wall organization"/>
    <property type="evidence" value="ECO:0007669"/>
    <property type="project" value="UniProtKB-KW"/>
</dbReference>
<keyword evidence="8 18" id="KW-0677">Repeat</keyword>
<keyword evidence="9 18" id="KW-0460">Magnesium</keyword>
<feature type="binding site" evidence="18">
    <location>
        <position position="73"/>
    </location>
    <ligand>
        <name>UDP-N-acetyl-alpha-D-glucosamine</name>
        <dbReference type="ChEBI" id="CHEBI:57705"/>
    </ligand>
</feature>
<keyword evidence="10 18" id="KW-0133">Cell shape</keyword>
<dbReference type="OrthoDB" id="5287989at2"/>
<dbReference type="InterPro" id="IPR025877">
    <property type="entry name" value="MobA-like_NTP_Trfase"/>
</dbReference>
<feature type="binding site" evidence="18">
    <location>
        <position position="421"/>
    </location>
    <ligand>
        <name>acetyl-CoA</name>
        <dbReference type="ChEBI" id="CHEBI:57288"/>
    </ligand>
</feature>
<evidence type="ECO:0000256" key="3">
    <source>
        <dbReference type="ARBA" id="ARBA00007947"/>
    </source>
</evidence>
<feature type="binding site" evidence="18">
    <location>
        <position position="364"/>
    </location>
    <ligand>
        <name>UDP-N-acetyl-alpha-D-glucosamine</name>
        <dbReference type="ChEBI" id="CHEBI:57705"/>
    </ligand>
</feature>
<dbReference type="GO" id="GO:0005737">
    <property type="term" value="C:cytoplasm"/>
    <property type="evidence" value="ECO:0007669"/>
    <property type="project" value="UniProtKB-SubCell"/>
</dbReference>
<evidence type="ECO:0000256" key="8">
    <source>
        <dbReference type="ARBA" id="ARBA00022737"/>
    </source>
</evidence>
<dbReference type="PANTHER" id="PTHR43584:SF3">
    <property type="entry name" value="BIFUNCTIONAL PROTEIN GLMU"/>
    <property type="match status" value="1"/>
</dbReference>
<dbReference type="SUPFAM" id="SSF51161">
    <property type="entry name" value="Trimeric LpxA-like enzymes"/>
    <property type="match status" value="1"/>
</dbReference>
<dbReference type="InterPro" id="IPR011004">
    <property type="entry name" value="Trimer_LpxA-like_sf"/>
</dbReference>
<evidence type="ECO:0000256" key="17">
    <source>
        <dbReference type="ARBA" id="ARBA00049628"/>
    </source>
</evidence>
<dbReference type="InterPro" id="IPR018357">
    <property type="entry name" value="Hexapep_transf_CS"/>
</dbReference>
<dbReference type="EMBL" id="PRLP01000024">
    <property type="protein sequence ID" value="PPC77886.1"/>
    <property type="molecule type" value="Genomic_DNA"/>
</dbReference>
<keyword evidence="14 18" id="KW-0961">Cell wall biogenesis/degradation</keyword>
<evidence type="ECO:0000256" key="6">
    <source>
        <dbReference type="ARBA" id="ARBA00022695"/>
    </source>
</evidence>
<evidence type="ECO:0000256" key="13">
    <source>
        <dbReference type="ARBA" id="ARBA00023315"/>
    </source>
</evidence>
<feature type="binding site" evidence="18">
    <location>
        <begin position="384"/>
        <end position="385"/>
    </location>
    <ligand>
        <name>acetyl-CoA</name>
        <dbReference type="ChEBI" id="CHEBI:57288"/>
    </ligand>
</feature>
<dbReference type="GO" id="GO:0009245">
    <property type="term" value="P:lipid A biosynthetic process"/>
    <property type="evidence" value="ECO:0007669"/>
    <property type="project" value="UniProtKB-UniRule"/>
</dbReference>
<comment type="pathway">
    <text evidence="18">Nucleotide-sugar biosynthesis; UDP-N-acetyl-alpha-D-glucosamine biosynthesis; N-acetyl-alpha-D-glucosamine 1-phosphate from alpha-D-glucosamine 6-phosphate (route II): step 2/2.</text>
</comment>
<dbReference type="UniPathway" id="UPA00113">
    <property type="reaction ID" value="UER00532"/>
</dbReference>
<dbReference type="HAMAP" id="MF_01631">
    <property type="entry name" value="GlmU"/>
    <property type="match status" value="1"/>
</dbReference>
<feature type="binding site" evidence="18">
    <location>
        <position position="102"/>
    </location>
    <ligand>
        <name>Mg(2+)</name>
        <dbReference type="ChEBI" id="CHEBI:18420"/>
    </ligand>
</feature>
<feature type="region of interest" description="N-acetyltransferase" evidence="18">
    <location>
        <begin position="249"/>
        <end position="456"/>
    </location>
</feature>
<evidence type="ECO:0000256" key="1">
    <source>
        <dbReference type="ARBA" id="ARBA00004496"/>
    </source>
</evidence>
<feature type="active site" description="Proton acceptor" evidence="18">
    <location>
        <position position="361"/>
    </location>
</feature>
<evidence type="ECO:0000256" key="12">
    <source>
        <dbReference type="ARBA" id="ARBA00023268"/>
    </source>
</evidence>
<keyword evidence="4 18" id="KW-0963">Cytoplasm</keyword>
<dbReference type="PANTHER" id="PTHR43584">
    <property type="entry name" value="NUCLEOTIDYL TRANSFERASE"/>
    <property type="match status" value="1"/>
</dbReference>
<comment type="similarity">
    <text evidence="3 18">In the N-terminal section; belongs to the N-acetylglucosamine-1-phosphate uridyltransferase family.</text>
</comment>
<evidence type="ECO:0000259" key="19">
    <source>
        <dbReference type="Pfam" id="PF12804"/>
    </source>
</evidence>
<dbReference type="EC" id="2.7.7.23" evidence="18"/>
<gene>
    <name evidence="18 20" type="primary">glmU</name>
    <name evidence="20" type="ORF">C4K68_08230</name>
</gene>
<dbReference type="GO" id="GO:0008360">
    <property type="term" value="P:regulation of cell shape"/>
    <property type="evidence" value="ECO:0007669"/>
    <property type="project" value="UniProtKB-KW"/>
</dbReference>
<evidence type="ECO:0000256" key="11">
    <source>
        <dbReference type="ARBA" id="ARBA00022984"/>
    </source>
</evidence>
<feature type="region of interest" description="Linker" evidence="18">
    <location>
        <begin position="228"/>
        <end position="248"/>
    </location>
</feature>
<proteinExistence type="inferred from homology"/>
<feature type="binding site" evidence="18">
    <location>
        <position position="438"/>
    </location>
    <ligand>
        <name>acetyl-CoA</name>
        <dbReference type="ChEBI" id="CHEBI:57288"/>
    </ligand>
</feature>
<dbReference type="Gene3D" id="2.160.10.10">
    <property type="entry name" value="Hexapeptide repeat proteins"/>
    <property type="match status" value="1"/>
</dbReference>
<dbReference type="CDD" id="cd02540">
    <property type="entry name" value="GT2_GlmU_N_bac"/>
    <property type="match status" value="1"/>
</dbReference>
<feature type="binding site" evidence="18">
    <location>
        <position position="378"/>
    </location>
    <ligand>
        <name>acetyl-CoA</name>
        <dbReference type="ChEBI" id="CHEBI:57288"/>
    </ligand>
</feature>
<dbReference type="GO" id="GO:0006048">
    <property type="term" value="P:UDP-N-acetylglucosamine biosynthetic process"/>
    <property type="evidence" value="ECO:0007669"/>
    <property type="project" value="UniProtKB-UniPathway"/>
</dbReference>
<dbReference type="EC" id="2.3.1.157" evidence="18"/>
<feature type="binding site" evidence="18">
    <location>
        <position position="137"/>
    </location>
    <ligand>
        <name>UDP-N-acetyl-alpha-D-glucosamine</name>
        <dbReference type="ChEBI" id="CHEBI:57705"/>
    </ligand>
</feature>
<evidence type="ECO:0000256" key="15">
    <source>
        <dbReference type="ARBA" id="ARBA00048247"/>
    </source>
</evidence>
<keyword evidence="13 18" id="KW-0012">Acyltransferase</keyword>
<comment type="function">
    <text evidence="17 18">Catalyzes the last two sequential reactions in the de novo biosynthetic pathway for UDP-N-acetylglucosamine (UDP-GlcNAc). The C-terminal domain catalyzes the transfer of acetyl group from acetyl coenzyme A to glucosamine-1-phosphate (GlcN-1-P) to produce N-acetylglucosamine-1-phosphate (GlcNAc-1-P), which is converted into UDP-GlcNAc by the transfer of uridine 5-monophosphate (from uridine 5-triphosphate), a reaction catalyzed by the N-terminal domain.</text>
</comment>
<organism evidence="20 21">
    <name type="scientific">Proteobacteria bacterium 228</name>
    <dbReference type="NCBI Taxonomy" id="2083153"/>
    <lineage>
        <taxon>Bacteria</taxon>
        <taxon>Pseudomonadati</taxon>
        <taxon>Pseudomonadota</taxon>
    </lineage>
</organism>
<comment type="similarity">
    <text evidence="2 18">In the C-terminal section; belongs to the transferase hexapeptide repeat family.</text>
</comment>
<reference evidence="20 21" key="1">
    <citation type="submission" date="2018-02" db="EMBL/GenBank/DDBJ databases">
        <title>novel marine gammaproteobacteria from coastal saline agro ecosystem.</title>
        <authorList>
            <person name="Krishnan R."/>
            <person name="Ramesh Kumar N."/>
        </authorList>
    </citation>
    <scope>NUCLEOTIDE SEQUENCE [LARGE SCALE GENOMIC DNA]</scope>
    <source>
        <strain evidence="20 21">228</strain>
    </source>
</reference>
<keyword evidence="5 18" id="KW-0808">Transferase</keyword>
<feature type="binding site" evidence="18">
    <location>
        <position position="331"/>
    </location>
    <ligand>
        <name>UDP-N-acetyl-alpha-D-glucosamine</name>
        <dbReference type="ChEBI" id="CHEBI:57705"/>
    </ligand>
</feature>
<keyword evidence="12 18" id="KW-0511">Multifunctional enzyme</keyword>
<comment type="subunit">
    <text evidence="18">Homotrimer.</text>
</comment>
<feature type="binding site" evidence="18">
    <location>
        <begin position="100"/>
        <end position="102"/>
    </location>
    <ligand>
        <name>UDP-N-acetyl-alpha-D-glucosamine</name>
        <dbReference type="ChEBI" id="CHEBI:57705"/>
    </ligand>
</feature>
<feature type="binding site" evidence="18">
    <location>
        <begin position="78"/>
        <end position="79"/>
    </location>
    <ligand>
        <name>UDP-N-acetyl-alpha-D-glucosamine</name>
        <dbReference type="ChEBI" id="CHEBI:57705"/>
    </ligand>
</feature>
<dbReference type="InterPro" id="IPR050065">
    <property type="entry name" value="GlmU-like"/>
</dbReference>
<dbReference type="GO" id="GO:0000902">
    <property type="term" value="P:cell morphogenesis"/>
    <property type="evidence" value="ECO:0007669"/>
    <property type="project" value="UniProtKB-UniRule"/>
</dbReference>
<dbReference type="InterPro" id="IPR005882">
    <property type="entry name" value="Bifunctional_GlmU"/>
</dbReference>
<evidence type="ECO:0000256" key="18">
    <source>
        <dbReference type="HAMAP-Rule" id="MF_01631"/>
    </source>
</evidence>
<dbReference type="CDD" id="cd03353">
    <property type="entry name" value="LbH_GlmU_C"/>
    <property type="match status" value="1"/>
</dbReference>
<feature type="binding site" evidence="18">
    <location>
        <position position="349"/>
    </location>
    <ligand>
        <name>UDP-N-acetyl-alpha-D-glucosamine</name>
        <dbReference type="ChEBI" id="CHEBI:57705"/>
    </ligand>
</feature>
<sequence>MALDVVILAAGQGSRMRSALPKVLHTLAGRPLLAHVIDSARQLGAGQIHLVVGHGGEQVEQRFAAADVNCVWQREQKGTGHAVAQALPALGNSGTTLVLYGDVPLIQSATLQQLLALVSNQQMGLLTVDLPDPTGYGRIVRDGSGQVCAIVEHKDADAGQRAIREVNTGILAVPTERLQQWLPQLSANNAQGEYYLTDVIAMAVADGLNVATIQPASAQEVEGVNTRMQLAALERAYQQQIARRLMEQGVSLADPARIDVRGELQIAQDCYIDINVIFEGKVVVETGVQIEANCIIRDSILRAGCHIKANSVLEEAEVGADCDVGPFARLRPGTQLLAGARIGNFVETKNVVIGVGSKVNHLSYIGDARVGDDVNIGAGTITCNYDGVNKHQTVIGSGAFVGSNTALVAPVSVGSGATVGAGSTITRDVDDNTLVVARGRQIPIPGWQRPVKKAKE</sequence>
<dbReference type="Gene3D" id="3.90.550.10">
    <property type="entry name" value="Spore Coat Polysaccharide Biosynthesis Protein SpsA, Chain A"/>
    <property type="match status" value="1"/>
</dbReference>
<keyword evidence="6 18" id="KW-0548">Nucleotidyltransferase</keyword>
<feature type="binding site" evidence="18">
    <location>
        <position position="225"/>
    </location>
    <ligand>
        <name>UDP-N-acetyl-alpha-D-glucosamine</name>
        <dbReference type="ChEBI" id="CHEBI:57705"/>
    </ligand>
</feature>
<evidence type="ECO:0000256" key="14">
    <source>
        <dbReference type="ARBA" id="ARBA00023316"/>
    </source>
</evidence>
<dbReference type="InterPro" id="IPR038009">
    <property type="entry name" value="GlmU_C_LbH"/>
</dbReference>
<protein>
    <recommendedName>
        <fullName evidence="18">Bifunctional protein GlmU</fullName>
    </recommendedName>
    <domain>
        <recommendedName>
            <fullName evidence="18">UDP-N-acetylglucosamine pyrophosphorylase</fullName>
            <ecNumber evidence="18">2.7.7.23</ecNumber>
        </recommendedName>
        <alternativeName>
            <fullName evidence="18">N-acetylglucosamine-1-phosphate uridyltransferase</fullName>
        </alternativeName>
    </domain>
    <domain>
        <recommendedName>
            <fullName evidence="18">Glucosamine-1-phosphate N-acetyltransferase</fullName>
            <ecNumber evidence="18">2.3.1.157</ecNumber>
        </recommendedName>
    </domain>
</protein>
<evidence type="ECO:0000256" key="2">
    <source>
        <dbReference type="ARBA" id="ARBA00007707"/>
    </source>
</evidence>
<dbReference type="NCBIfam" id="TIGR01173">
    <property type="entry name" value="glmU"/>
    <property type="match status" value="1"/>
</dbReference>
<evidence type="ECO:0000313" key="21">
    <source>
        <dbReference type="Proteomes" id="UP000238196"/>
    </source>
</evidence>
<feature type="binding site" evidence="18">
    <location>
        <position position="22"/>
    </location>
    <ligand>
        <name>UDP-N-acetyl-alpha-D-glucosamine</name>
        <dbReference type="ChEBI" id="CHEBI:57705"/>
    </ligand>
</feature>
<comment type="catalytic activity">
    <reaction evidence="15 18">
        <text>alpha-D-glucosamine 1-phosphate + acetyl-CoA = N-acetyl-alpha-D-glucosamine 1-phosphate + CoA + H(+)</text>
        <dbReference type="Rhea" id="RHEA:13725"/>
        <dbReference type="ChEBI" id="CHEBI:15378"/>
        <dbReference type="ChEBI" id="CHEBI:57287"/>
        <dbReference type="ChEBI" id="CHEBI:57288"/>
        <dbReference type="ChEBI" id="CHEBI:57776"/>
        <dbReference type="ChEBI" id="CHEBI:58516"/>
        <dbReference type="EC" id="2.3.1.157"/>
    </reaction>
</comment>
<feature type="region of interest" description="Pyrophosphorylase" evidence="18">
    <location>
        <begin position="1"/>
        <end position="227"/>
    </location>
</feature>
<evidence type="ECO:0000256" key="5">
    <source>
        <dbReference type="ARBA" id="ARBA00022679"/>
    </source>
</evidence>
<evidence type="ECO:0000313" key="20">
    <source>
        <dbReference type="EMBL" id="PPC77886.1"/>
    </source>
</evidence>
<dbReference type="GO" id="GO:0000287">
    <property type="term" value="F:magnesium ion binding"/>
    <property type="evidence" value="ECO:0007669"/>
    <property type="project" value="UniProtKB-UniRule"/>
</dbReference>
<evidence type="ECO:0000256" key="4">
    <source>
        <dbReference type="ARBA" id="ARBA00022490"/>
    </source>
</evidence>
<comment type="subcellular location">
    <subcellularLocation>
        <location evidence="1 18">Cytoplasm</location>
    </subcellularLocation>
</comment>
<comment type="catalytic activity">
    <reaction evidence="16 18">
        <text>N-acetyl-alpha-D-glucosamine 1-phosphate + UTP + H(+) = UDP-N-acetyl-alpha-D-glucosamine + diphosphate</text>
        <dbReference type="Rhea" id="RHEA:13509"/>
        <dbReference type="ChEBI" id="CHEBI:15378"/>
        <dbReference type="ChEBI" id="CHEBI:33019"/>
        <dbReference type="ChEBI" id="CHEBI:46398"/>
        <dbReference type="ChEBI" id="CHEBI:57705"/>
        <dbReference type="ChEBI" id="CHEBI:57776"/>
        <dbReference type="EC" id="2.7.7.23"/>
    </reaction>
</comment>
<comment type="pathway">
    <text evidence="18">Bacterial outer membrane biogenesis; LPS lipid A biosynthesis.</text>
</comment>
<feature type="binding site" evidence="18">
    <location>
        <position position="225"/>
    </location>
    <ligand>
        <name>Mg(2+)</name>
        <dbReference type="ChEBI" id="CHEBI:18420"/>
    </ligand>
</feature>
<dbReference type="GO" id="GO:0003977">
    <property type="term" value="F:UDP-N-acetylglucosamine diphosphorylase activity"/>
    <property type="evidence" value="ECO:0007669"/>
    <property type="project" value="UniProtKB-UniRule"/>
</dbReference>
<dbReference type="GO" id="GO:0016020">
    <property type="term" value="C:membrane"/>
    <property type="evidence" value="ECO:0007669"/>
    <property type="project" value="GOC"/>
</dbReference>
<dbReference type="GO" id="GO:0019134">
    <property type="term" value="F:glucosamine-1-phosphate N-acetyltransferase activity"/>
    <property type="evidence" value="ECO:0007669"/>
    <property type="project" value="UniProtKB-UniRule"/>
</dbReference>
<evidence type="ECO:0000256" key="10">
    <source>
        <dbReference type="ARBA" id="ARBA00022960"/>
    </source>
</evidence>
<feature type="binding site" evidence="18">
    <location>
        <position position="403"/>
    </location>
    <ligand>
        <name>acetyl-CoA</name>
        <dbReference type="ChEBI" id="CHEBI:57288"/>
    </ligand>
</feature>
<feature type="binding site" evidence="18">
    <location>
        <position position="375"/>
    </location>
    <ligand>
        <name>UDP-N-acetyl-alpha-D-glucosamine</name>
        <dbReference type="ChEBI" id="CHEBI:57705"/>
    </ligand>
</feature>
<evidence type="ECO:0000256" key="7">
    <source>
        <dbReference type="ARBA" id="ARBA00022723"/>
    </source>
</evidence>
<evidence type="ECO:0000256" key="16">
    <source>
        <dbReference type="ARBA" id="ARBA00048493"/>
    </source>
</evidence>
<feature type="binding site" evidence="18">
    <location>
        <position position="167"/>
    </location>
    <ligand>
        <name>UDP-N-acetyl-alpha-D-glucosamine</name>
        <dbReference type="ChEBI" id="CHEBI:57705"/>
    </ligand>
</feature>
<dbReference type="GO" id="GO:0009252">
    <property type="term" value="P:peptidoglycan biosynthetic process"/>
    <property type="evidence" value="ECO:0007669"/>
    <property type="project" value="UniProtKB-UniRule"/>
</dbReference>
<feature type="binding site" evidence="18">
    <location>
        <begin position="8"/>
        <end position="11"/>
    </location>
    <ligand>
        <name>UDP-N-acetyl-alpha-D-glucosamine</name>
        <dbReference type="ChEBI" id="CHEBI:57705"/>
    </ligand>
</feature>
<comment type="cofactor">
    <cofactor evidence="18">
        <name>Mg(2+)</name>
        <dbReference type="ChEBI" id="CHEBI:18420"/>
    </cofactor>
    <text evidence="18">Binds 1 Mg(2+) ion per subunit.</text>
</comment>
<keyword evidence="11 18" id="KW-0573">Peptidoglycan synthesis</keyword>
<dbReference type="PROSITE" id="PS00101">
    <property type="entry name" value="HEXAPEP_TRANSFERASES"/>
    <property type="match status" value="1"/>
</dbReference>
<dbReference type="UniPathway" id="UPA00973"/>
<dbReference type="Proteomes" id="UP000238196">
    <property type="component" value="Unassembled WGS sequence"/>
</dbReference>
<feature type="domain" description="MobA-like NTP transferase" evidence="19">
    <location>
        <begin position="5"/>
        <end position="122"/>
    </location>
</feature>
<dbReference type="InterPro" id="IPR029044">
    <property type="entry name" value="Nucleotide-diphossugar_trans"/>
</dbReference>